<dbReference type="Gene3D" id="3.40.630.30">
    <property type="match status" value="1"/>
</dbReference>
<evidence type="ECO:0000313" key="4">
    <source>
        <dbReference type="Proteomes" id="UP000246740"/>
    </source>
</evidence>
<dbReference type="SUPFAM" id="SSF55729">
    <property type="entry name" value="Acyl-CoA N-acyltransferases (Nat)"/>
    <property type="match status" value="1"/>
</dbReference>
<dbReference type="InterPro" id="IPR016181">
    <property type="entry name" value="Acyl_CoA_acyltransferase"/>
</dbReference>
<dbReference type="CDD" id="cd04301">
    <property type="entry name" value="NAT_SF"/>
    <property type="match status" value="1"/>
</dbReference>
<feature type="compositionally biased region" description="Low complexity" evidence="1">
    <location>
        <begin position="124"/>
        <end position="135"/>
    </location>
</feature>
<organism evidence="3 4">
    <name type="scientific">Testicularia cyperi</name>
    <dbReference type="NCBI Taxonomy" id="1882483"/>
    <lineage>
        <taxon>Eukaryota</taxon>
        <taxon>Fungi</taxon>
        <taxon>Dikarya</taxon>
        <taxon>Basidiomycota</taxon>
        <taxon>Ustilaginomycotina</taxon>
        <taxon>Ustilaginomycetes</taxon>
        <taxon>Ustilaginales</taxon>
        <taxon>Anthracoideaceae</taxon>
        <taxon>Testicularia</taxon>
    </lineage>
</organism>
<feature type="compositionally biased region" description="Polar residues" evidence="1">
    <location>
        <begin position="342"/>
        <end position="351"/>
    </location>
</feature>
<feature type="compositionally biased region" description="Polar residues" evidence="1">
    <location>
        <begin position="537"/>
        <end position="557"/>
    </location>
</feature>
<keyword evidence="4" id="KW-1185">Reference proteome</keyword>
<dbReference type="GO" id="GO:0016747">
    <property type="term" value="F:acyltransferase activity, transferring groups other than amino-acyl groups"/>
    <property type="evidence" value="ECO:0007669"/>
    <property type="project" value="InterPro"/>
</dbReference>
<reference evidence="3 4" key="1">
    <citation type="journal article" date="2018" name="Mol. Biol. Evol.">
        <title>Broad Genomic Sampling Reveals a Smut Pathogenic Ancestry of the Fungal Clade Ustilaginomycotina.</title>
        <authorList>
            <person name="Kijpornyongpan T."/>
            <person name="Mondo S.J."/>
            <person name="Barry K."/>
            <person name="Sandor L."/>
            <person name="Lee J."/>
            <person name="Lipzen A."/>
            <person name="Pangilinan J."/>
            <person name="LaButti K."/>
            <person name="Hainaut M."/>
            <person name="Henrissat B."/>
            <person name="Grigoriev I.V."/>
            <person name="Spatafora J.W."/>
            <person name="Aime M.C."/>
        </authorList>
    </citation>
    <scope>NUCLEOTIDE SEQUENCE [LARGE SCALE GENOMIC DNA]</scope>
    <source>
        <strain evidence="3 4">MCA 3645</strain>
    </source>
</reference>
<feature type="compositionally biased region" description="Basic and acidic residues" evidence="1">
    <location>
        <begin position="62"/>
        <end position="77"/>
    </location>
</feature>
<dbReference type="OrthoDB" id="41532at2759"/>
<protein>
    <recommendedName>
        <fullName evidence="2">N-acetyltransferase domain-containing protein</fullName>
    </recommendedName>
</protein>
<dbReference type="AlphaFoldDB" id="A0A317XJY8"/>
<evidence type="ECO:0000256" key="1">
    <source>
        <dbReference type="SAM" id="MobiDB-lite"/>
    </source>
</evidence>
<dbReference type="InParanoid" id="A0A317XJY8"/>
<feature type="compositionally biased region" description="Basic residues" evidence="1">
    <location>
        <begin position="102"/>
        <end position="114"/>
    </location>
</feature>
<feature type="region of interest" description="Disordered" evidence="1">
    <location>
        <begin position="518"/>
        <end position="625"/>
    </location>
</feature>
<dbReference type="Proteomes" id="UP000246740">
    <property type="component" value="Unassembled WGS sequence"/>
</dbReference>
<feature type="region of interest" description="Disordered" evidence="1">
    <location>
        <begin position="340"/>
        <end position="365"/>
    </location>
</feature>
<sequence>MPRRKIGADLKEALCKLYEAGDITADTIEKHGIMSRATFFRNLKMYKTGASLEQRFSTGRKSNADKLKEQEKQDFDRLQPSSLSELELILVDDRELEALSRLKKREKAPHKSVKRRESGHDAPSSSTTAGASSGGDRSRDEQSGSESDVDEDEASADARQSLQRLARAAREYLQASTQSAAIEGLSTPSSSGMTMAGTDAFADLESLAKPEDSQYSHKNRGALYIVRQKGGEGGIVAALAIQSLIWTPQIYQSLGQNYASRSIDKICHLTRIHVDRVWRRRGLGRWLMSVAELKASRLGFSHLYTQSAATDSAVLSFWQKSGLLQFALFDGLARLEKAVTPSEPSSVQSGKRSAPSASTPSAPQPALPLLEEATAAMNSGLPLSGALSLSHPATAIAAARAASPIKRQKIEPAIQASAPGCGIVIPSNPIPASTSSSHSAIPRNTVSSSAALPEPMVNVEQGRTPGADMPAIPASNTVTEEAAETRFPMATMATATATGSENDTSVLMTSVPIPSKASLAADQQGQQPPAPQDETSRPTVATETGNAQGTSITSATAADTGAVSAPELTIDSATSDLSTRATRQQQQQQQQQQQPPSGPPPRKIAFHEANSPNSDFGAAAPRSAS</sequence>
<dbReference type="InterPro" id="IPR000182">
    <property type="entry name" value="GNAT_dom"/>
</dbReference>
<feature type="compositionally biased region" description="Polar residues" evidence="1">
    <location>
        <begin position="571"/>
        <end position="583"/>
    </location>
</feature>
<feature type="domain" description="N-acetyltransferase" evidence="2">
    <location>
        <begin position="227"/>
        <end position="322"/>
    </location>
</feature>
<feature type="region of interest" description="Disordered" evidence="1">
    <location>
        <begin position="57"/>
        <end position="78"/>
    </location>
</feature>
<evidence type="ECO:0000259" key="2">
    <source>
        <dbReference type="Pfam" id="PF00583"/>
    </source>
</evidence>
<gene>
    <name evidence="3" type="ORF">BCV70DRAFT_202663</name>
</gene>
<evidence type="ECO:0000313" key="3">
    <source>
        <dbReference type="EMBL" id="PWY97600.1"/>
    </source>
</evidence>
<dbReference type="EMBL" id="KZ819204">
    <property type="protein sequence ID" value="PWY97600.1"/>
    <property type="molecule type" value="Genomic_DNA"/>
</dbReference>
<feature type="region of interest" description="Disordered" evidence="1">
    <location>
        <begin position="102"/>
        <end position="159"/>
    </location>
</feature>
<feature type="compositionally biased region" description="Low complexity" evidence="1">
    <location>
        <begin position="584"/>
        <end position="594"/>
    </location>
</feature>
<proteinExistence type="predicted"/>
<name>A0A317XJY8_9BASI</name>
<dbReference type="Pfam" id="PF00583">
    <property type="entry name" value="Acetyltransf_1"/>
    <property type="match status" value="1"/>
</dbReference>
<accession>A0A317XJY8</accession>